<sequence>MISKEEKKAAFKTTWLSIFGNIILTITKGTVGILGNSQAMIADAIESCADIISSFVVLAGLNFSTKAPDKNHPYGHGKFEPIATFITVGFLITSALIIAEQSIERILSGDAVTPSSYTLIVLGVIILIKYFLYRFVKYRGKILNSSSLEADAGHHKSDALISLSAFIGIGISIFGGEGYEAADSWAALFAVGIILFNSYLLFRPAFGEIMDENLYDDLIDKVKQETVKVEGVIDTEKCFIRKMGFKFYVDLHIIVNGEMSVREGHDIAHNVKDSLKADFNEIADILIHVEPSPKKDKH</sequence>
<dbReference type="InterPro" id="IPR058533">
    <property type="entry name" value="Cation_efflux_TM"/>
</dbReference>
<dbReference type="SUPFAM" id="SSF161111">
    <property type="entry name" value="Cation efflux protein transmembrane domain-like"/>
    <property type="match status" value="1"/>
</dbReference>
<dbReference type="Pfam" id="PF16916">
    <property type="entry name" value="ZT_dimer"/>
    <property type="match status" value="1"/>
</dbReference>
<comment type="similarity">
    <text evidence="2">Belongs to the cation diffusion facilitator (CDF) transporter (TC 2.A.4) family.</text>
</comment>
<evidence type="ECO:0000256" key="2">
    <source>
        <dbReference type="ARBA" id="ARBA00008114"/>
    </source>
</evidence>
<dbReference type="InterPro" id="IPR050291">
    <property type="entry name" value="CDF_Transporter"/>
</dbReference>
<feature type="transmembrane region" description="Helical" evidence="7">
    <location>
        <begin position="157"/>
        <end position="176"/>
    </location>
</feature>
<dbReference type="InterPro" id="IPR036837">
    <property type="entry name" value="Cation_efflux_CTD_sf"/>
</dbReference>
<evidence type="ECO:0000256" key="7">
    <source>
        <dbReference type="SAM" id="Phobius"/>
    </source>
</evidence>
<accession>A0A7X9X9L3</accession>
<feature type="domain" description="Cation efflux protein cytoplasmic" evidence="9">
    <location>
        <begin position="216"/>
        <end position="291"/>
    </location>
</feature>
<reference evidence="10 11" key="1">
    <citation type="submission" date="2020-04" db="EMBL/GenBank/DDBJ databases">
        <title>Flammeovirga sp. SR4, a novel species isolated from seawater.</title>
        <authorList>
            <person name="Wang X."/>
        </authorList>
    </citation>
    <scope>NUCLEOTIDE SEQUENCE [LARGE SCALE GENOMIC DNA]</scope>
    <source>
        <strain evidence="10 11">ATCC 23126</strain>
    </source>
</reference>
<evidence type="ECO:0000313" key="11">
    <source>
        <dbReference type="Proteomes" id="UP000576082"/>
    </source>
</evidence>
<gene>
    <name evidence="10" type="ORF">HHU12_13115</name>
</gene>
<keyword evidence="3" id="KW-0813">Transport</keyword>
<dbReference type="PANTHER" id="PTHR43840:SF15">
    <property type="entry name" value="MITOCHONDRIAL METAL TRANSPORTER 1-RELATED"/>
    <property type="match status" value="1"/>
</dbReference>
<feature type="transmembrane region" description="Helical" evidence="7">
    <location>
        <begin position="40"/>
        <end position="61"/>
    </location>
</feature>
<evidence type="ECO:0000256" key="6">
    <source>
        <dbReference type="ARBA" id="ARBA00023136"/>
    </source>
</evidence>
<protein>
    <submittedName>
        <fullName evidence="10">Cation transporter</fullName>
    </submittedName>
</protein>
<name>A0A7X9X9L3_9BACT</name>
<proteinExistence type="inferred from homology"/>
<evidence type="ECO:0000256" key="1">
    <source>
        <dbReference type="ARBA" id="ARBA00004141"/>
    </source>
</evidence>
<feature type="domain" description="Cation efflux protein transmembrane" evidence="8">
    <location>
        <begin position="15"/>
        <end position="210"/>
    </location>
</feature>
<organism evidence="10 11">
    <name type="scientific">Flammeovirga aprica JL-4</name>
    <dbReference type="NCBI Taxonomy" id="694437"/>
    <lineage>
        <taxon>Bacteria</taxon>
        <taxon>Pseudomonadati</taxon>
        <taxon>Bacteroidota</taxon>
        <taxon>Cytophagia</taxon>
        <taxon>Cytophagales</taxon>
        <taxon>Flammeovirgaceae</taxon>
        <taxon>Flammeovirga</taxon>
    </lineage>
</organism>
<dbReference type="GO" id="GO:0008324">
    <property type="term" value="F:monoatomic cation transmembrane transporter activity"/>
    <property type="evidence" value="ECO:0007669"/>
    <property type="project" value="InterPro"/>
</dbReference>
<keyword evidence="6 7" id="KW-0472">Membrane</keyword>
<feature type="transmembrane region" description="Helical" evidence="7">
    <location>
        <begin position="12"/>
        <end position="34"/>
    </location>
</feature>
<evidence type="ECO:0000256" key="4">
    <source>
        <dbReference type="ARBA" id="ARBA00022692"/>
    </source>
</evidence>
<feature type="transmembrane region" description="Helical" evidence="7">
    <location>
        <begin position="115"/>
        <end position="136"/>
    </location>
</feature>
<dbReference type="Gene3D" id="1.20.1510.10">
    <property type="entry name" value="Cation efflux protein transmembrane domain"/>
    <property type="match status" value="1"/>
</dbReference>
<dbReference type="EMBL" id="JABANE010000031">
    <property type="protein sequence ID" value="NME68906.1"/>
    <property type="molecule type" value="Genomic_DNA"/>
</dbReference>
<keyword evidence="11" id="KW-1185">Reference proteome</keyword>
<evidence type="ECO:0000259" key="8">
    <source>
        <dbReference type="Pfam" id="PF01545"/>
    </source>
</evidence>
<dbReference type="SUPFAM" id="SSF160240">
    <property type="entry name" value="Cation efflux protein cytoplasmic domain-like"/>
    <property type="match status" value="1"/>
</dbReference>
<dbReference type="NCBIfam" id="TIGR01297">
    <property type="entry name" value="CDF"/>
    <property type="match status" value="1"/>
</dbReference>
<dbReference type="AlphaFoldDB" id="A0A7X9X9L3"/>
<dbReference type="InterPro" id="IPR002524">
    <property type="entry name" value="Cation_efflux"/>
</dbReference>
<dbReference type="RefSeq" id="WP_169657198.1">
    <property type="nucleotide sequence ID" value="NZ_JABANE010000031.1"/>
</dbReference>
<evidence type="ECO:0000256" key="3">
    <source>
        <dbReference type="ARBA" id="ARBA00022448"/>
    </source>
</evidence>
<dbReference type="Gene3D" id="3.30.70.1350">
    <property type="entry name" value="Cation efflux protein, cytoplasmic domain"/>
    <property type="match status" value="1"/>
</dbReference>
<dbReference type="GO" id="GO:0016020">
    <property type="term" value="C:membrane"/>
    <property type="evidence" value="ECO:0007669"/>
    <property type="project" value="UniProtKB-SubCell"/>
</dbReference>
<dbReference type="FunFam" id="1.20.1510.10:FF:000006">
    <property type="entry name" value="Divalent cation efflux transporter"/>
    <property type="match status" value="1"/>
</dbReference>
<keyword evidence="5 7" id="KW-1133">Transmembrane helix</keyword>
<dbReference type="Pfam" id="PF01545">
    <property type="entry name" value="Cation_efflux"/>
    <property type="match status" value="1"/>
</dbReference>
<feature type="transmembrane region" description="Helical" evidence="7">
    <location>
        <begin position="182"/>
        <end position="202"/>
    </location>
</feature>
<dbReference type="Proteomes" id="UP000576082">
    <property type="component" value="Unassembled WGS sequence"/>
</dbReference>
<evidence type="ECO:0000313" key="10">
    <source>
        <dbReference type="EMBL" id="NME68906.1"/>
    </source>
</evidence>
<comment type="subcellular location">
    <subcellularLocation>
        <location evidence="1">Membrane</location>
        <topology evidence="1">Multi-pass membrane protein</topology>
    </subcellularLocation>
</comment>
<dbReference type="InterPro" id="IPR027470">
    <property type="entry name" value="Cation_efflux_CTD"/>
</dbReference>
<feature type="transmembrane region" description="Helical" evidence="7">
    <location>
        <begin position="82"/>
        <end position="103"/>
    </location>
</feature>
<dbReference type="PANTHER" id="PTHR43840">
    <property type="entry name" value="MITOCHONDRIAL METAL TRANSPORTER 1-RELATED"/>
    <property type="match status" value="1"/>
</dbReference>
<comment type="caution">
    <text evidence="10">The sequence shown here is derived from an EMBL/GenBank/DDBJ whole genome shotgun (WGS) entry which is preliminary data.</text>
</comment>
<dbReference type="InterPro" id="IPR027469">
    <property type="entry name" value="Cation_efflux_TMD_sf"/>
</dbReference>
<evidence type="ECO:0000259" key="9">
    <source>
        <dbReference type="Pfam" id="PF16916"/>
    </source>
</evidence>
<keyword evidence="4 7" id="KW-0812">Transmembrane</keyword>
<evidence type="ECO:0000256" key="5">
    <source>
        <dbReference type="ARBA" id="ARBA00022989"/>
    </source>
</evidence>